<keyword evidence="6" id="KW-1185">Reference proteome</keyword>
<dbReference type="RefSeq" id="XP_043128740.1">
    <property type="nucleotide sequence ID" value="XM_043272805.1"/>
</dbReference>
<evidence type="ECO:0000256" key="1">
    <source>
        <dbReference type="ARBA" id="ARBA00009333"/>
    </source>
</evidence>
<organism evidence="5 6">
    <name type="scientific">Aspergillus viridinutans</name>
    <dbReference type="NCBI Taxonomy" id="75553"/>
    <lineage>
        <taxon>Eukaryota</taxon>
        <taxon>Fungi</taxon>
        <taxon>Dikarya</taxon>
        <taxon>Ascomycota</taxon>
        <taxon>Pezizomycotina</taxon>
        <taxon>Eurotiomycetes</taxon>
        <taxon>Eurotiomycetidae</taxon>
        <taxon>Eurotiales</taxon>
        <taxon>Aspergillaceae</taxon>
        <taxon>Aspergillus</taxon>
        <taxon>Aspergillus subgen. Fumigati</taxon>
    </lineage>
</organism>
<protein>
    <recommendedName>
        <fullName evidence="4">FAD/NAD(P)-binding domain-containing protein</fullName>
    </recommendedName>
</protein>
<evidence type="ECO:0000313" key="5">
    <source>
        <dbReference type="EMBL" id="GIK05554.1"/>
    </source>
</evidence>
<keyword evidence="3" id="KW-0560">Oxidoreductase</keyword>
<dbReference type="GO" id="GO:0097237">
    <property type="term" value="P:cellular response to toxic substance"/>
    <property type="evidence" value="ECO:0007669"/>
    <property type="project" value="UniProtKB-ARBA"/>
</dbReference>
<evidence type="ECO:0000256" key="2">
    <source>
        <dbReference type="ARBA" id="ARBA00022630"/>
    </source>
</evidence>
<comment type="caution">
    <text evidence="5">The sequence shown here is derived from an EMBL/GenBank/DDBJ whole genome shotgun (WGS) entry which is preliminary data.</text>
</comment>
<dbReference type="SUPFAM" id="SSF51905">
    <property type="entry name" value="FAD/NAD(P)-binding domain"/>
    <property type="match status" value="1"/>
</dbReference>
<reference evidence="5 6" key="1">
    <citation type="submission" date="2021-02" db="EMBL/GenBank/DDBJ databases">
        <title>Pan-genome distribution and transcriptional activeness of fungal secondary metabolism genes in Aspergillus section Fumigati.</title>
        <authorList>
            <person name="Takahashi H."/>
            <person name="Umemura M."/>
            <person name="Ninomiya A."/>
            <person name="Kusuya Y."/>
            <person name="Urayama S."/>
            <person name="Shimizu M."/>
            <person name="Watanabe A."/>
            <person name="Kamei K."/>
            <person name="Yaguchi T."/>
            <person name="Hagiwara D."/>
        </authorList>
    </citation>
    <scope>NUCLEOTIDE SEQUENCE [LARGE SCALE GENOMIC DNA]</scope>
    <source>
        <strain evidence="5 6">IFM 47045</strain>
    </source>
</reference>
<dbReference type="Gene3D" id="3.30.530.20">
    <property type="match status" value="1"/>
</dbReference>
<dbReference type="InterPro" id="IPR036188">
    <property type="entry name" value="FAD/NAD-bd_sf"/>
</dbReference>
<dbReference type="GeneID" id="66937649"/>
<dbReference type="PRINTS" id="PR00368">
    <property type="entry name" value="FADPNR"/>
</dbReference>
<dbReference type="CDD" id="cd08863">
    <property type="entry name" value="SRPBCC_DUF1857"/>
    <property type="match status" value="1"/>
</dbReference>
<dbReference type="Pfam" id="PF07992">
    <property type="entry name" value="Pyr_redox_2"/>
    <property type="match status" value="1"/>
</dbReference>
<dbReference type="GO" id="GO:0016491">
    <property type="term" value="F:oxidoreductase activity"/>
    <property type="evidence" value="ECO:0007669"/>
    <property type="project" value="UniProtKB-KW"/>
</dbReference>
<name>A0A9P3C0F9_ASPVI</name>
<dbReference type="PRINTS" id="PR00469">
    <property type="entry name" value="PNDRDTASEII"/>
</dbReference>
<evidence type="ECO:0000256" key="3">
    <source>
        <dbReference type="ARBA" id="ARBA00023002"/>
    </source>
</evidence>
<dbReference type="InterPro" id="IPR050097">
    <property type="entry name" value="Ferredoxin-NADP_redctase_2"/>
</dbReference>
<comment type="similarity">
    <text evidence="1">Belongs to the class-II pyridine nucleotide-disulfide oxidoreductase family.</text>
</comment>
<dbReference type="SUPFAM" id="SSF55961">
    <property type="entry name" value="Bet v1-like"/>
    <property type="match status" value="1"/>
</dbReference>
<dbReference type="InterPro" id="IPR023393">
    <property type="entry name" value="START-like_dom_sf"/>
</dbReference>
<dbReference type="InterPro" id="IPR015075">
    <property type="entry name" value="AtaL"/>
</dbReference>
<sequence>MSIGKLLSNGALLVDVLIIGAGPAGLSTATGLARQLHTAVVFDSGVYRNAKTQIMHNVLGWDHRNPAELRAAGRADLTNRYSTIQFQNSTIEAIRQIETHQLFEARDTEGHRWYGRKVVLATGVRDIPLDIEGYSECWANGIYHCLFCDGYEERGQETAGVLALGPIANPPRALHLARMAKRLSESVTVYTNGNEQLAKEIQEAAGASPAGASWLEFDARPITRFEKGDVAKTVIVHFGESGESKTEGFLVYNPQTEVNGPFAKQLALKMTEGGDIQTTPPFHETSVPGVFAVGDCATPLKAVTPAVAMGSLAAGGLVAQLQAQPLPEFRLDRELECGQVLNDSNYYHGELHPPLFEYNISFTTPANPPSCEPKLTAKDLWTGIARVADTPQEYAPYVSRCEVLSRNGHGLERKLTMANGAVHKSDGEIMYQDVWIADRLLVEARTKDTGAKTTFLLSYHDTATISPDSTDISFAVIYELKLAGIEPGSPEAMRIQAEYPELARKACTSTVEQIREWKKNGQLDVWAEAAEVPVW</sequence>
<accession>A0A9P3C0F9</accession>
<dbReference type="EMBL" id="BOPL01000009">
    <property type="protein sequence ID" value="GIK05554.1"/>
    <property type="molecule type" value="Genomic_DNA"/>
</dbReference>
<dbReference type="PANTHER" id="PTHR48105">
    <property type="entry name" value="THIOREDOXIN REDUCTASE 1-RELATED-RELATED"/>
    <property type="match status" value="1"/>
</dbReference>
<dbReference type="OrthoDB" id="10260355at2759"/>
<dbReference type="Pfam" id="PF08982">
    <property type="entry name" value="AtaL"/>
    <property type="match status" value="1"/>
</dbReference>
<dbReference type="Proteomes" id="UP000710440">
    <property type="component" value="Unassembled WGS sequence"/>
</dbReference>
<keyword evidence="2" id="KW-0285">Flavoprotein</keyword>
<evidence type="ECO:0000313" key="6">
    <source>
        <dbReference type="Proteomes" id="UP000710440"/>
    </source>
</evidence>
<dbReference type="AlphaFoldDB" id="A0A9P3C0F9"/>
<dbReference type="InterPro" id="IPR023753">
    <property type="entry name" value="FAD/NAD-binding_dom"/>
</dbReference>
<gene>
    <name evidence="5" type="ORF">Aspvir_009667</name>
</gene>
<dbReference type="Gene3D" id="3.50.50.60">
    <property type="entry name" value="FAD/NAD(P)-binding domain"/>
    <property type="match status" value="2"/>
</dbReference>
<feature type="domain" description="FAD/NAD(P)-binding" evidence="4">
    <location>
        <begin position="15"/>
        <end position="310"/>
    </location>
</feature>
<evidence type="ECO:0000259" key="4">
    <source>
        <dbReference type="Pfam" id="PF07992"/>
    </source>
</evidence>
<proteinExistence type="inferred from homology"/>